<evidence type="ECO:0000256" key="4">
    <source>
        <dbReference type="ARBA" id="ARBA00022807"/>
    </source>
</evidence>
<evidence type="ECO:0000256" key="11">
    <source>
        <dbReference type="SAM" id="SignalP"/>
    </source>
</evidence>
<dbReference type="PRINTS" id="PR00705">
    <property type="entry name" value="PAPAIN"/>
</dbReference>
<dbReference type="SMART" id="SM00645">
    <property type="entry name" value="Pept_C1"/>
    <property type="match status" value="1"/>
</dbReference>
<dbReference type="InterPro" id="IPR000169">
    <property type="entry name" value="Pept_cys_AS"/>
</dbReference>
<dbReference type="InterPro" id="IPR025661">
    <property type="entry name" value="Pept_asp_AS"/>
</dbReference>
<dbReference type="SUPFAM" id="SSF57277">
    <property type="entry name" value="Granulin repeat"/>
    <property type="match status" value="1"/>
</dbReference>
<comment type="similarity">
    <text evidence="1">Belongs to the peptidase C1 family.</text>
</comment>
<dbReference type="Gene3D" id="3.90.70.10">
    <property type="entry name" value="Cysteine proteinases"/>
    <property type="match status" value="1"/>
</dbReference>
<evidence type="ECO:0000256" key="2">
    <source>
        <dbReference type="ARBA" id="ARBA00022670"/>
    </source>
</evidence>
<evidence type="ECO:0000313" key="16">
    <source>
        <dbReference type="Proteomes" id="UP001630127"/>
    </source>
</evidence>
<proteinExistence type="inferred from homology"/>
<dbReference type="GO" id="GO:0004197">
    <property type="term" value="F:cysteine-type endopeptidase activity"/>
    <property type="evidence" value="ECO:0007669"/>
    <property type="project" value="UniProtKB-EC"/>
</dbReference>
<dbReference type="InterPro" id="IPR039417">
    <property type="entry name" value="Peptidase_C1A_papain-like"/>
</dbReference>
<dbReference type="SMART" id="SM00277">
    <property type="entry name" value="GRAN"/>
    <property type="match status" value="1"/>
</dbReference>
<feature type="signal peptide" evidence="11">
    <location>
        <begin position="1"/>
        <end position="18"/>
    </location>
</feature>
<dbReference type="InterPro" id="IPR000668">
    <property type="entry name" value="Peptidase_C1A_C"/>
</dbReference>
<evidence type="ECO:0000259" key="12">
    <source>
        <dbReference type="SMART" id="SM00277"/>
    </source>
</evidence>
<evidence type="ECO:0000256" key="10">
    <source>
        <dbReference type="ARBA" id="ARBA00068904"/>
    </source>
</evidence>
<keyword evidence="16" id="KW-1185">Reference proteome</keyword>
<dbReference type="AlphaFoldDB" id="A0ABD2Z4P6"/>
<evidence type="ECO:0000256" key="6">
    <source>
        <dbReference type="ARBA" id="ARBA00023180"/>
    </source>
</evidence>
<organism evidence="15 16">
    <name type="scientific">Cinchona calisaya</name>
    <dbReference type="NCBI Taxonomy" id="153742"/>
    <lineage>
        <taxon>Eukaryota</taxon>
        <taxon>Viridiplantae</taxon>
        <taxon>Streptophyta</taxon>
        <taxon>Embryophyta</taxon>
        <taxon>Tracheophyta</taxon>
        <taxon>Spermatophyta</taxon>
        <taxon>Magnoliopsida</taxon>
        <taxon>eudicotyledons</taxon>
        <taxon>Gunneridae</taxon>
        <taxon>Pentapetalae</taxon>
        <taxon>asterids</taxon>
        <taxon>lamiids</taxon>
        <taxon>Gentianales</taxon>
        <taxon>Rubiaceae</taxon>
        <taxon>Cinchonoideae</taxon>
        <taxon>Cinchoneae</taxon>
        <taxon>Cinchona</taxon>
    </lineage>
</organism>
<evidence type="ECO:0000256" key="3">
    <source>
        <dbReference type="ARBA" id="ARBA00022801"/>
    </source>
</evidence>
<evidence type="ECO:0000313" key="15">
    <source>
        <dbReference type="EMBL" id="KAL3514454.1"/>
    </source>
</evidence>
<evidence type="ECO:0000256" key="5">
    <source>
        <dbReference type="ARBA" id="ARBA00023157"/>
    </source>
</evidence>
<dbReference type="Gene3D" id="2.10.25.160">
    <property type="entry name" value="Granulin"/>
    <property type="match status" value="1"/>
</dbReference>
<dbReference type="PROSITE" id="PS00640">
    <property type="entry name" value="THIOL_PROTEASE_ASN"/>
    <property type="match status" value="1"/>
</dbReference>
<keyword evidence="3" id="KW-0378">Hydrolase</keyword>
<sequence length="464" mass="51572">MATLSLLLLVSLLSFSSALDMSIVSYNNVNHEKTSWRTDEEVMALYEEWLVKHGKSYNGLLGEKDKRFEIFKDNLRYIDEQNSMGNRSYTLGLNRFADLTNEEYRTTYLGFRPDRKRRLGRTPSDRYLPKVGESVPDSFDWREKGAVLPIKDQGSCGSCWAFSTIASVEGINQIKTGKLISLSEQELVDCDFIDQGCEGGLMDDGFEFIIKNGGIDTEQDYPYKGWDIRCDSLRKNAKVVKIDEYEDLYSGNETLLKTAVANQPVSVAIEGSGRDFQLYSKGIFTGKCGTSLDHGANVVGYGSENGKDYWIVRNSWGTEWGENGYIRMQRNVKAPTGICGITSMASYPVKTGQNPPSPSPPSPIKPPSVCDDYNECPADNTCCCIYGFRSFCMEWGCCPLEGATCCDDHYSCCPHDYPVCNVRAGTCSIGKNNPLGVKAMKHTLARPIIKNSKKSGSEGMKSST</sequence>
<dbReference type="GO" id="GO:0006508">
    <property type="term" value="P:proteolysis"/>
    <property type="evidence" value="ECO:0007669"/>
    <property type="project" value="UniProtKB-KW"/>
</dbReference>
<dbReference type="InterPro" id="IPR038765">
    <property type="entry name" value="Papain-like_cys_pep_sf"/>
</dbReference>
<dbReference type="SMART" id="SM00848">
    <property type="entry name" value="Inhibitor_I29"/>
    <property type="match status" value="1"/>
</dbReference>
<feature type="domain" description="Granulins" evidence="12">
    <location>
        <begin position="370"/>
        <end position="427"/>
    </location>
</feature>
<dbReference type="Pfam" id="PF00396">
    <property type="entry name" value="Granulin"/>
    <property type="match status" value="1"/>
</dbReference>
<accession>A0ABD2Z4P6</accession>
<dbReference type="PROSITE" id="PS00139">
    <property type="entry name" value="THIOL_PROTEASE_CYS"/>
    <property type="match status" value="1"/>
</dbReference>
<dbReference type="FunFam" id="3.90.70.10:FF:000068">
    <property type="entry name" value="Cysteine protease 1"/>
    <property type="match status" value="1"/>
</dbReference>
<dbReference type="InterPro" id="IPR037277">
    <property type="entry name" value="Granulin_sf"/>
</dbReference>
<name>A0ABD2Z4P6_9GENT</name>
<keyword evidence="6" id="KW-0325">Glycoprotein</keyword>
<comment type="caution">
    <text evidence="15">The sequence shown here is derived from an EMBL/GenBank/DDBJ whole genome shotgun (WGS) entry which is preliminary data.</text>
</comment>
<dbReference type="InterPro" id="IPR000118">
    <property type="entry name" value="Granulin"/>
</dbReference>
<comment type="catalytic activity">
    <reaction evidence="7">
        <text>Specificity close to that of papain.</text>
        <dbReference type="EC" id="3.4.22.14"/>
    </reaction>
</comment>
<protein>
    <recommendedName>
        <fullName evidence="10">Actinidain</fullName>
        <ecNumber evidence="9">3.4.22.14</ecNumber>
    </recommendedName>
</protein>
<dbReference type="CDD" id="cd02248">
    <property type="entry name" value="Peptidase_C1A"/>
    <property type="match status" value="1"/>
</dbReference>
<keyword evidence="11" id="KW-0732">Signal</keyword>
<feature type="chain" id="PRO_5044812895" description="Actinidain" evidence="11">
    <location>
        <begin position="19"/>
        <end position="464"/>
    </location>
</feature>
<reference evidence="15 16" key="1">
    <citation type="submission" date="2024-11" db="EMBL/GenBank/DDBJ databases">
        <title>A near-complete genome assembly of Cinchona calisaya.</title>
        <authorList>
            <person name="Lian D.C."/>
            <person name="Zhao X.W."/>
            <person name="Wei L."/>
        </authorList>
    </citation>
    <scope>NUCLEOTIDE SEQUENCE [LARGE SCALE GENOMIC DNA]</scope>
    <source>
        <tissue evidence="15">Nenye</tissue>
    </source>
</reference>
<evidence type="ECO:0000256" key="7">
    <source>
        <dbReference type="ARBA" id="ARBA00050389"/>
    </source>
</evidence>
<keyword evidence="4" id="KW-0788">Thiol protease</keyword>
<feature type="domain" description="Cathepsin propeptide inhibitor" evidence="14">
    <location>
        <begin position="46"/>
        <end position="104"/>
    </location>
</feature>
<evidence type="ECO:0000256" key="9">
    <source>
        <dbReference type="ARBA" id="ARBA00066502"/>
    </source>
</evidence>
<dbReference type="EC" id="3.4.22.14" evidence="9"/>
<keyword evidence="5" id="KW-1015">Disulfide bond</keyword>
<gene>
    <name evidence="15" type="ORF">ACH5RR_027171</name>
</gene>
<dbReference type="SUPFAM" id="SSF54001">
    <property type="entry name" value="Cysteine proteinases"/>
    <property type="match status" value="1"/>
</dbReference>
<dbReference type="FunFam" id="2.10.25.160:FF:000002">
    <property type="entry name" value="Cysteine protease 1"/>
    <property type="match status" value="1"/>
</dbReference>
<evidence type="ECO:0000256" key="1">
    <source>
        <dbReference type="ARBA" id="ARBA00008455"/>
    </source>
</evidence>
<dbReference type="InterPro" id="IPR013128">
    <property type="entry name" value="Peptidase_C1A"/>
</dbReference>
<evidence type="ECO:0000256" key="8">
    <source>
        <dbReference type="ARBA" id="ARBA00058326"/>
    </source>
</evidence>
<keyword evidence="2" id="KW-0645">Protease</keyword>
<dbReference type="Proteomes" id="UP001630127">
    <property type="component" value="Unassembled WGS sequence"/>
</dbReference>
<dbReference type="InterPro" id="IPR013201">
    <property type="entry name" value="Prot_inhib_I29"/>
</dbReference>
<evidence type="ECO:0000259" key="14">
    <source>
        <dbReference type="SMART" id="SM00848"/>
    </source>
</evidence>
<comment type="function">
    <text evidence="8">Cysteine protease responsible for the cleavage of kiwellin into kissper and KiTH.</text>
</comment>
<dbReference type="Pfam" id="PF08246">
    <property type="entry name" value="Inhibitor_I29"/>
    <property type="match status" value="1"/>
</dbReference>
<dbReference type="PANTHER" id="PTHR12411">
    <property type="entry name" value="CYSTEINE PROTEASE FAMILY C1-RELATED"/>
    <property type="match status" value="1"/>
</dbReference>
<feature type="domain" description="Peptidase C1A papain C-terminal" evidence="13">
    <location>
        <begin position="135"/>
        <end position="349"/>
    </location>
</feature>
<evidence type="ECO:0000259" key="13">
    <source>
        <dbReference type="SMART" id="SM00645"/>
    </source>
</evidence>
<dbReference type="Pfam" id="PF00112">
    <property type="entry name" value="Peptidase_C1"/>
    <property type="match status" value="1"/>
</dbReference>
<dbReference type="EMBL" id="JBJUIK010000011">
    <property type="protein sequence ID" value="KAL3514454.1"/>
    <property type="molecule type" value="Genomic_DNA"/>
</dbReference>